<dbReference type="NCBIfam" id="TIGR01484">
    <property type="entry name" value="HAD-SF-IIB"/>
    <property type="match status" value="1"/>
</dbReference>
<dbReference type="NCBIfam" id="TIGR00685">
    <property type="entry name" value="T6PP"/>
    <property type="match status" value="1"/>
</dbReference>
<comment type="pathway">
    <text evidence="1 4">Glycan biosynthesis; trehalose biosynthesis.</text>
</comment>
<dbReference type="Gene3D" id="3.40.50.1000">
    <property type="entry name" value="HAD superfamily/HAD-like"/>
    <property type="match status" value="1"/>
</dbReference>
<dbReference type="InterPro" id="IPR003337">
    <property type="entry name" value="Trehalose_PPase"/>
</dbReference>
<evidence type="ECO:0000256" key="2">
    <source>
        <dbReference type="ARBA" id="ARBA00008770"/>
    </source>
</evidence>
<dbReference type="PANTHER" id="PTHR43768:SF3">
    <property type="entry name" value="TREHALOSE 6-PHOSPHATE PHOSPHATASE"/>
    <property type="match status" value="1"/>
</dbReference>
<proteinExistence type="inferred from homology"/>
<comment type="catalytic activity">
    <reaction evidence="4">
        <text>alpha,alpha-trehalose 6-phosphate + H2O = alpha,alpha-trehalose + phosphate</text>
        <dbReference type="Rhea" id="RHEA:23420"/>
        <dbReference type="ChEBI" id="CHEBI:15377"/>
        <dbReference type="ChEBI" id="CHEBI:16551"/>
        <dbReference type="ChEBI" id="CHEBI:43474"/>
        <dbReference type="ChEBI" id="CHEBI:58429"/>
        <dbReference type="EC" id="3.1.3.12"/>
    </reaction>
</comment>
<comment type="similarity">
    <text evidence="2 4">Belongs to the trehalose phosphatase family.</text>
</comment>
<keyword evidence="4" id="KW-0479">Metal-binding</keyword>
<dbReference type="InterPro" id="IPR023214">
    <property type="entry name" value="HAD_sf"/>
</dbReference>
<dbReference type="PANTHER" id="PTHR43768">
    <property type="entry name" value="TREHALOSE 6-PHOSPHATE PHOSPHATASE"/>
    <property type="match status" value="1"/>
</dbReference>
<evidence type="ECO:0000313" key="6">
    <source>
        <dbReference type="Proteomes" id="UP000648075"/>
    </source>
</evidence>
<dbReference type="InterPro" id="IPR036412">
    <property type="entry name" value="HAD-like_sf"/>
</dbReference>
<dbReference type="InterPro" id="IPR006379">
    <property type="entry name" value="HAD-SF_hydro_IIB"/>
</dbReference>
<sequence>MDTMTDPTDRVSTAATALPQPPLLSCIASETALFLDFDGTLVEIADHPDGVRVAPGLIGLVERLARRLDGRLAIVTGRSLESLERLLGPLAIAVAGSHGGEFRPAGAAEAQPLAPLLPAGVLTRLNRIAQDHGGLLVEAKPFSAAIHYRHHPAARDALLAEARRIADDEGLGLTHGKMVIELTTPGADKGSALTRFMDLPPFAGATPLFLGDDTTDEHAFAAARTLGGGGVLVGPSRETAAQWRLYGVAAVHHWLKEALT</sequence>
<gene>
    <name evidence="5" type="primary">otsB</name>
    <name evidence="5" type="ORF">GCM10011614_02780</name>
</gene>
<comment type="function">
    <text evidence="4">Removes the phosphate from trehalose 6-phosphate to produce free trehalose.</text>
</comment>
<reference evidence="5" key="2">
    <citation type="submission" date="2020-09" db="EMBL/GenBank/DDBJ databases">
        <authorList>
            <person name="Sun Q."/>
            <person name="Kim S."/>
        </authorList>
    </citation>
    <scope>NUCLEOTIDE SEQUENCE</scope>
    <source>
        <strain evidence="5">KCTC 32255</strain>
    </source>
</reference>
<protein>
    <recommendedName>
        <fullName evidence="4">Trehalose 6-phosphate phosphatase</fullName>
        <ecNumber evidence="4">3.1.3.12</ecNumber>
    </recommendedName>
</protein>
<dbReference type="AlphaFoldDB" id="A0A918UD37"/>
<reference evidence="5" key="1">
    <citation type="journal article" date="2014" name="Int. J. Syst. Evol. Microbiol.">
        <title>Complete genome sequence of Corynebacterium casei LMG S-19264T (=DSM 44701T), isolated from a smear-ripened cheese.</title>
        <authorList>
            <consortium name="US DOE Joint Genome Institute (JGI-PGF)"/>
            <person name="Walter F."/>
            <person name="Albersmeier A."/>
            <person name="Kalinowski J."/>
            <person name="Ruckert C."/>
        </authorList>
    </citation>
    <scope>NUCLEOTIDE SEQUENCE</scope>
    <source>
        <strain evidence="5">KCTC 32255</strain>
    </source>
</reference>
<keyword evidence="3 4" id="KW-0378">Hydrolase</keyword>
<evidence type="ECO:0000313" key="5">
    <source>
        <dbReference type="EMBL" id="GGY91531.1"/>
    </source>
</evidence>
<dbReference type="Gene3D" id="3.30.70.1020">
    <property type="entry name" value="Trehalose-6-phosphate phosphatase related protein, domain 2"/>
    <property type="match status" value="1"/>
</dbReference>
<evidence type="ECO:0000256" key="3">
    <source>
        <dbReference type="ARBA" id="ARBA00022801"/>
    </source>
</evidence>
<keyword evidence="4" id="KW-0460">Magnesium</keyword>
<name>A0A918UD37_9SPHN</name>
<evidence type="ECO:0000256" key="4">
    <source>
        <dbReference type="RuleBase" id="RU361117"/>
    </source>
</evidence>
<organism evidence="5 6">
    <name type="scientific">Novosphingobium colocasiae</name>
    <dbReference type="NCBI Taxonomy" id="1256513"/>
    <lineage>
        <taxon>Bacteria</taxon>
        <taxon>Pseudomonadati</taxon>
        <taxon>Pseudomonadota</taxon>
        <taxon>Alphaproteobacteria</taxon>
        <taxon>Sphingomonadales</taxon>
        <taxon>Sphingomonadaceae</taxon>
        <taxon>Novosphingobium</taxon>
    </lineage>
</organism>
<dbReference type="GO" id="GO:0046872">
    <property type="term" value="F:metal ion binding"/>
    <property type="evidence" value="ECO:0007669"/>
    <property type="project" value="UniProtKB-KW"/>
</dbReference>
<evidence type="ECO:0000256" key="1">
    <source>
        <dbReference type="ARBA" id="ARBA00005199"/>
    </source>
</evidence>
<dbReference type="EC" id="3.1.3.12" evidence="4"/>
<dbReference type="GO" id="GO:0005992">
    <property type="term" value="P:trehalose biosynthetic process"/>
    <property type="evidence" value="ECO:0007669"/>
    <property type="project" value="InterPro"/>
</dbReference>
<dbReference type="InterPro" id="IPR044651">
    <property type="entry name" value="OTSB-like"/>
</dbReference>
<dbReference type="SUPFAM" id="SSF56784">
    <property type="entry name" value="HAD-like"/>
    <property type="match status" value="1"/>
</dbReference>
<dbReference type="Proteomes" id="UP000648075">
    <property type="component" value="Unassembled WGS sequence"/>
</dbReference>
<comment type="caution">
    <text evidence="5">The sequence shown here is derived from an EMBL/GenBank/DDBJ whole genome shotgun (WGS) entry which is preliminary data.</text>
</comment>
<dbReference type="EMBL" id="BMZA01000001">
    <property type="protein sequence ID" value="GGY91531.1"/>
    <property type="molecule type" value="Genomic_DNA"/>
</dbReference>
<comment type="cofactor">
    <cofactor evidence="4">
        <name>Mg(2+)</name>
        <dbReference type="ChEBI" id="CHEBI:18420"/>
    </cofactor>
</comment>
<accession>A0A918UD37</accession>
<dbReference type="Pfam" id="PF02358">
    <property type="entry name" value="Trehalose_PPase"/>
    <property type="match status" value="1"/>
</dbReference>
<keyword evidence="6" id="KW-1185">Reference proteome</keyword>
<dbReference type="GO" id="GO:0004805">
    <property type="term" value="F:trehalose-phosphatase activity"/>
    <property type="evidence" value="ECO:0007669"/>
    <property type="project" value="UniProtKB-EC"/>
</dbReference>